<dbReference type="PANTHER" id="PTHR33204">
    <property type="entry name" value="TRANSCRIPTIONAL REGULATOR, MARR FAMILY"/>
    <property type="match status" value="1"/>
</dbReference>
<name>A0A5B8HKY4_9GAMM</name>
<gene>
    <name evidence="5" type="ORF">Dpoa569_0002083</name>
</gene>
<dbReference type="InterPro" id="IPR011991">
    <property type="entry name" value="ArsR-like_HTH"/>
</dbReference>
<keyword evidence="1" id="KW-0805">Transcription regulation</keyword>
<reference evidence="5 6" key="1">
    <citation type="journal article" date="2019" name="Environ. Microbiol.">
        <title>The phytopathogenic nature of Dickeya aquatica 174/2 and the dynamic early evolution of Dickeya pathogenicity.</title>
        <authorList>
            <person name="Duprey A."/>
            <person name="Taib N."/>
            <person name="Leonard S."/>
            <person name="Garin T."/>
            <person name="Flandrois J.P."/>
            <person name="Nasser W."/>
            <person name="Brochier-Armanet C."/>
            <person name="Reverchon S."/>
        </authorList>
    </citation>
    <scope>NUCLEOTIDE SEQUENCE [LARGE SCALE GENOMIC DNA]</scope>
    <source>
        <strain evidence="5 6">NCPPB 569</strain>
    </source>
</reference>
<dbReference type="SUPFAM" id="SSF46785">
    <property type="entry name" value="Winged helix' DNA-binding domain"/>
    <property type="match status" value="1"/>
</dbReference>
<dbReference type="KEGG" id="dic:Dpoa569_0002083"/>
<keyword evidence="3" id="KW-0804">Transcription</keyword>
<evidence type="ECO:0000313" key="6">
    <source>
        <dbReference type="Proteomes" id="UP000320591"/>
    </source>
</evidence>
<evidence type="ECO:0000256" key="3">
    <source>
        <dbReference type="ARBA" id="ARBA00023163"/>
    </source>
</evidence>
<evidence type="ECO:0000256" key="2">
    <source>
        <dbReference type="ARBA" id="ARBA00023125"/>
    </source>
</evidence>
<dbReference type="GO" id="GO:0006355">
    <property type="term" value="P:regulation of DNA-templated transcription"/>
    <property type="evidence" value="ECO:0007669"/>
    <property type="project" value="UniProtKB-ARBA"/>
</dbReference>
<evidence type="ECO:0000256" key="1">
    <source>
        <dbReference type="ARBA" id="ARBA00023015"/>
    </source>
</evidence>
<dbReference type="Proteomes" id="UP000320591">
    <property type="component" value="Chromosome"/>
</dbReference>
<dbReference type="Pfam" id="PF01638">
    <property type="entry name" value="HxlR"/>
    <property type="match status" value="1"/>
</dbReference>
<accession>A0A5B8HKY4</accession>
<keyword evidence="2" id="KW-0238">DNA-binding</keyword>
<protein>
    <submittedName>
        <fullName evidence="5">Helix-turn-helix transcriptional regulator</fullName>
    </submittedName>
</protein>
<keyword evidence="6" id="KW-1185">Reference proteome</keyword>
<organism evidence="5 6">
    <name type="scientific">Dickeya poaceiphila</name>
    <dbReference type="NCBI Taxonomy" id="568768"/>
    <lineage>
        <taxon>Bacteria</taxon>
        <taxon>Pseudomonadati</taxon>
        <taxon>Pseudomonadota</taxon>
        <taxon>Gammaproteobacteria</taxon>
        <taxon>Enterobacterales</taxon>
        <taxon>Pectobacteriaceae</taxon>
        <taxon>Dickeya</taxon>
    </lineage>
</organism>
<dbReference type="PROSITE" id="PS51118">
    <property type="entry name" value="HTH_HXLR"/>
    <property type="match status" value="1"/>
</dbReference>
<dbReference type="EMBL" id="CP042220">
    <property type="protein sequence ID" value="QDX30215.1"/>
    <property type="molecule type" value="Genomic_DNA"/>
</dbReference>
<dbReference type="InterPro" id="IPR036390">
    <property type="entry name" value="WH_DNA-bd_sf"/>
</dbReference>
<dbReference type="PANTHER" id="PTHR33204:SF18">
    <property type="entry name" value="TRANSCRIPTIONAL REGULATORY PROTEIN"/>
    <property type="match status" value="1"/>
</dbReference>
<evidence type="ECO:0000259" key="4">
    <source>
        <dbReference type="PROSITE" id="PS51118"/>
    </source>
</evidence>
<dbReference type="STRING" id="568768.GCA_000406125_01769"/>
<dbReference type="InterPro" id="IPR002577">
    <property type="entry name" value="HTH_HxlR"/>
</dbReference>
<dbReference type="Gene3D" id="1.10.10.10">
    <property type="entry name" value="Winged helix-like DNA-binding domain superfamily/Winged helix DNA-binding domain"/>
    <property type="match status" value="1"/>
</dbReference>
<evidence type="ECO:0000313" key="5">
    <source>
        <dbReference type="EMBL" id="QDX30215.1"/>
    </source>
</evidence>
<dbReference type="AlphaFoldDB" id="A0A5B8HKY4"/>
<proteinExistence type="predicted"/>
<dbReference type="OrthoDB" id="9807069at2"/>
<sequence length="144" mass="16532">MLPGSLKETTMLKSCASPYSHARCPSRFLLEQIADKWSVLVLGALCEKPLRFNEIKRSLEGITQKALTQCLRKLERNGIVERRVLTFSPIAVEYHITPLGHSLKEPFQALYRWTVEYLPQVTQARELFDQRLDEQARAMSDVNA</sequence>
<feature type="domain" description="HTH hxlR-type" evidence="4">
    <location>
        <begin position="24"/>
        <end position="122"/>
    </location>
</feature>
<dbReference type="GO" id="GO:0003677">
    <property type="term" value="F:DNA binding"/>
    <property type="evidence" value="ECO:0007669"/>
    <property type="project" value="UniProtKB-KW"/>
</dbReference>
<dbReference type="InterPro" id="IPR036388">
    <property type="entry name" value="WH-like_DNA-bd_sf"/>
</dbReference>
<dbReference type="CDD" id="cd00090">
    <property type="entry name" value="HTH_ARSR"/>
    <property type="match status" value="1"/>
</dbReference>